<evidence type="ECO:0000313" key="2">
    <source>
        <dbReference type="EMBL" id="BDY26507.1"/>
    </source>
</evidence>
<evidence type="ECO:0000313" key="3">
    <source>
        <dbReference type="Proteomes" id="UP001241092"/>
    </source>
</evidence>
<feature type="region of interest" description="Disordered" evidence="1">
    <location>
        <begin position="1"/>
        <end position="33"/>
    </location>
</feature>
<dbReference type="Proteomes" id="UP001241092">
    <property type="component" value="Chromosome"/>
</dbReference>
<protein>
    <submittedName>
        <fullName evidence="2">Uncharacterized protein</fullName>
    </submittedName>
</protein>
<organism evidence="2 3">
    <name type="scientific">Mycolicibacterium mageritense</name>
    <name type="common">Mycobacterium mageritense</name>
    <dbReference type="NCBI Taxonomy" id="53462"/>
    <lineage>
        <taxon>Bacteria</taxon>
        <taxon>Bacillati</taxon>
        <taxon>Actinomycetota</taxon>
        <taxon>Actinomycetes</taxon>
        <taxon>Mycobacteriales</taxon>
        <taxon>Mycobacteriaceae</taxon>
        <taxon>Mycolicibacterium</taxon>
    </lineage>
</organism>
<dbReference type="RefSeq" id="WP_276824315.1">
    <property type="nucleotide sequence ID" value="NZ_AP027452.1"/>
</dbReference>
<proteinExistence type="predicted"/>
<accession>A0AAI8TQ58</accession>
<gene>
    <name evidence="2" type="ORF">hbim_00419</name>
</gene>
<dbReference type="AlphaFoldDB" id="A0AAI8TQ58"/>
<feature type="compositionally biased region" description="Acidic residues" evidence="1">
    <location>
        <begin position="1"/>
        <end position="32"/>
    </location>
</feature>
<reference evidence="2" key="1">
    <citation type="submission" date="2023-03" db="EMBL/GenBank/DDBJ databases">
        <title>Draft genome sequence of a Mycolicibacterium mageritense strain H4_3_1 isolated from a hybrid biological-inorganic system reactor.</title>
        <authorList>
            <person name="Feng X."/>
            <person name="Kazama D."/>
            <person name="Sato K."/>
            <person name="Kobayashi H."/>
        </authorList>
    </citation>
    <scope>NUCLEOTIDE SEQUENCE</scope>
    <source>
        <strain evidence="2">H4_3_1</strain>
    </source>
</reference>
<name>A0AAI8TQ58_MYCME</name>
<dbReference type="EMBL" id="AP027452">
    <property type="protein sequence ID" value="BDY26507.1"/>
    <property type="molecule type" value="Genomic_DNA"/>
</dbReference>
<sequence length="103" mass="11417">MYDDAAGTDDEFATEVELDEPDLDDSDLDDQDSNGQVLSIRRANGEEIVTIVAQDDQWNVDLQPGGVIQDAFLGSRRDTPVWVSALEGQIERDDDGTYVIRVD</sequence>
<evidence type="ECO:0000256" key="1">
    <source>
        <dbReference type="SAM" id="MobiDB-lite"/>
    </source>
</evidence>